<dbReference type="AlphaFoldDB" id="A0A1I5KDJ7"/>
<dbReference type="Pfam" id="PF12833">
    <property type="entry name" value="HTH_18"/>
    <property type="match status" value="1"/>
</dbReference>
<keyword evidence="2" id="KW-0238">DNA-binding</keyword>
<dbReference type="InterPro" id="IPR011051">
    <property type="entry name" value="RmlC_Cupin_sf"/>
</dbReference>
<gene>
    <name evidence="5" type="ORF">SAMN03084138_00596</name>
</gene>
<dbReference type="PANTHER" id="PTHR46796:SF13">
    <property type="entry name" value="HTH-TYPE TRANSCRIPTIONAL ACTIVATOR RHAS"/>
    <property type="match status" value="1"/>
</dbReference>
<dbReference type="SUPFAM" id="SSF46689">
    <property type="entry name" value="Homeodomain-like"/>
    <property type="match status" value="2"/>
</dbReference>
<dbReference type="PROSITE" id="PS01124">
    <property type="entry name" value="HTH_ARAC_FAMILY_2"/>
    <property type="match status" value="1"/>
</dbReference>
<dbReference type="InterPro" id="IPR050204">
    <property type="entry name" value="AraC_XylS_family_regulators"/>
</dbReference>
<keyword evidence="1" id="KW-0805">Transcription regulation</keyword>
<protein>
    <submittedName>
        <fullName evidence="5">Transcriptional regulator, AraC family</fullName>
    </submittedName>
</protein>
<dbReference type="Gene3D" id="1.10.10.60">
    <property type="entry name" value="Homeodomain-like"/>
    <property type="match status" value="2"/>
</dbReference>
<dbReference type="STRING" id="1121869.SAMN03084138_00596"/>
<dbReference type="InterPro" id="IPR018060">
    <property type="entry name" value="HTH_AraC"/>
</dbReference>
<evidence type="ECO:0000259" key="4">
    <source>
        <dbReference type="PROSITE" id="PS01124"/>
    </source>
</evidence>
<dbReference type="InterPro" id="IPR014710">
    <property type="entry name" value="RmlC-like_jellyroll"/>
</dbReference>
<dbReference type="Gene3D" id="2.60.120.10">
    <property type="entry name" value="Jelly Rolls"/>
    <property type="match status" value="1"/>
</dbReference>
<dbReference type="PANTHER" id="PTHR46796">
    <property type="entry name" value="HTH-TYPE TRANSCRIPTIONAL ACTIVATOR RHAS-RELATED"/>
    <property type="match status" value="1"/>
</dbReference>
<dbReference type="SUPFAM" id="SSF51182">
    <property type="entry name" value="RmlC-like cupins"/>
    <property type="match status" value="1"/>
</dbReference>
<dbReference type="InterPro" id="IPR009057">
    <property type="entry name" value="Homeodomain-like_sf"/>
</dbReference>
<dbReference type="GO" id="GO:0043565">
    <property type="term" value="F:sequence-specific DNA binding"/>
    <property type="evidence" value="ECO:0007669"/>
    <property type="project" value="InterPro"/>
</dbReference>
<proteinExistence type="predicted"/>
<dbReference type="RefSeq" id="WP_074925226.1">
    <property type="nucleotide sequence ID" value="NZ_FOWR01000003.1"/>
</dbReference>
<evidence type="ECO:0000256" key="1">
    <source>
        <dbReference type="ARBA" id="ARBA00023015"/>
    </source>
</evidence>
<reference evidence="5 6" key="1">
    <citation type="submission" date="2016-10" db="EMBL/GenBank/DDBJ databases">
        <authorList>
            <person name="de Groot N.N."/>
        </authorList>
    </citation>
    <scope>NUCLEOTIDE SEQUENCE [LARGE SCALE GENOMIC DNA]</scope>
    <source>
        <strain evidence="5 6">DSM 15893</strain>
    </source>
</reference>
<dbReference type="EMBL" id="FOWR01000003">
    <property type="protein sequence ID" value="SFO83100.1"/>
    <property type="molecule type" value="Genomic_DNA"/>
</dbReference>
<dbReference type="GeneID" id="35872740"/>
<evidence type="ECO:0000256" key="2">
    <source>
        <dbReference type="ARBA" id="ARBA00023125"/>
    </source>
</evidence>
<accession>A0A1I5KDJ7</accession>
<keyword evidence="3" id="KW-0804">Transcription</keyword>
<name>A0A1I5KDJ7_9GAMM</name>
<dbReference type="OrthoDB" id="5740883at2"/>
<evidence type="ECO:0000256" key="3">
    <source>
        <dbReference type="ARBA" id="ARBA00023163"/>
    </source>
</evidence>
<organism evidence="5 6">
    <name type="scientific">Enterovibrio norvegicus DSM 15893</name>
    <dbReference type="NCBI Taxonomy" id="1121869"/>
    <lineage>
        <taxon>Bacteria</taxon>
        <taxon>Pseudomonadati</taxon>
        <taxon>Pseudomonadota</taxon>
        <taxon>Gammaproteobacteria</taxon>
        <taxon>Vibrionales</taxon>
        <taxon>Vibrionaceae</taxon>
        <taxon>Enterovibrio</taxon>
    </lineage>
</organism>
<evidence type="ECO:0000313" key="5">
    <source>
        <dbReference type="EMBL" id="SFO83100.1"/>
    </source>
</evidence>
<dbReference type="GO" id="GO:0003700">
    <property type="term" value="F:DNA-binding transcription factor activity"/>
    <property type="evidence" value="ECO:0007669"/>
    <property type="project" value="InterPro"/>
</dbReference>
<sequence>MIKHVSIRSYTRQAHGHAHSYHQLVLPLHGSIDIRVGEYAGLVSAGDCVIVRAEHHHEFKADEAARFIVVDLDTLPTNLDNAERAKFAISPTLFAFLQFLEKQLAFEVSATLESHCFVLLEQLLSTQQCALKMDHRIERAIALIQQDLSQSHSLEKLAKNAYLSVTQFKKVFKQSTGMTTQKYLLTLRMEKAKALLSHTDLPVRLVALDVGYQDLSAFSRRFSAYFGQSPSAWMKRRVL</sequence>
<dbReference type="SMART" id="SM00342">
    <property type="entry name" value="HTH_ARAC"/>
    <property type="match status" value="1"/>
</dbReference>
<feature type="domain" description="HTH araC/xylS-type" evidence="4">
    <location>
        <begin position="138"/>
        <end position="236"/>
    </location>
</feature>
<dbReference type="Proteomes" id="UP000182692">
    <property type="component" value="Unassembled WGS sequence"/>
</dbReference>
<evidence type="ECO:0000313" key="6">
    <source>
        <dbReference type="Proteomes" id="UP000182692"/>
    </source>
</evidence>